<evidence type="ECO:0000256" key="3">
    <source>
        <dbReference type="ARBA" id="ARBA00022777"/>
    </source>
</evidence>
<evidence type="ECO:0000256" key="1">
    <source>
        <dbReference type="ARBA" id="ARBA00022679"/>
    </source>
</evidence>
<dbReference type="InterPro" id="IPR036117">
    <property type="entry name" value="DhaL_dom_sf"/>
</dbReference>
<dbReference type="InterPro" id="IPR004006">
    <property type="entry name" value="DhaK_dom"/>
</dbReference>
<dbReference type="InterPro" id="IPR050861">
    <property type="entry name" value="Dihydroxyacetone_Kinase"/>
</dbReference>
<accession>A0A495IMZ6</accession>
<dbReference type="Proteomes" id="UP000280008">
    <property type="component" value="Unassembled WGS sequence"/>
</dbReference>
<feature type="domain" description="DhaK" evidence="6">
    <location>
        <begin position="7"/>
        <end position="326"/>
    </location>
</feature>
<keyword evidence="3 7" id="KW-0418">Kinase</keyword>
<organism evidence="7 8">
    <name type="scientific">Frondihabitans australicus</name>
    <dbReference type="NCBI Taxonomy" id="386892"/>
    <lineage>
        <taxon>Bacteria</taxon>
        <taxon>Bacillati</taxon>
        <taxon>Actinomycetota</taxon>
        <taxon>Actinomycetes</taxon>
        <taxon>Micrococcales</taxon>
        <taxon>Microbacteriaceae</taxon>
        <taxon>Frondihabitans</taxon>
    </lineage>
</organism>
<dbReference type="SMART" id="SM01120">
    <property type="entry name" value="Dak2"/>
    <property type="match status" value="1"/>
</dbReference>
<keyword evidence="8" id="KW-1185">Reference proteome</keyword>
<name>A0A495IMZ6_9MICO</name>
<dbReference type="InterPro" id="IPR004007">
    <property type="entry name" value="DhaL_dom"/>
</dbReference>
<dbReference type="GO" id="GO:0005524">
    <property type="term" value="F:ATP binding"/>
    <property type="evidence" value="ECO:0007669"/>
    <property type="project" value="UniProtKB-KW"/>
</dbReference>
<dbReference type="NCBIfam" id="NF011049">
    <property type="entry name" value="PRK14479.1"/>
    <property type="match status" value="1"/>
</dbReference>
<reference evidence="7 8" key="1">
    <citation type="submission" date="2018-10" db="EMBL/GenBank/DDBJ databases">
        <title>Sequencing the genomes of 1000 actinobacteria strains.</title>
        <authorList>
            <person name="Klenk H.-P."/>
        </authorList>
    </citation>
    <scope>NUCLEOTIDE SEQUENCE [LARGE SCALE GENOMIC DNA]</scope>
    <source>
        <strain evidence="7 8">DSM 17894</strain>
    </source>
</reference>
<evidence type="ECO:0000256" key="2">
    <source>
        <dbReference type="ARBA" id="ARBA00022741"/>
    </source>
</evidence>
<dbReference type="PROSITE" id="PS51480">
    <property type="entry name" value="DHAL"/>
    <property type="match status" value="1"/>
</dbReference>
<dbReference type="RefSeq" id="WP_121371507.1">
    <property type="nucleotide sequence ID" value="NZ_RBKS01000001.1"/>
</dbReference>
<dbReference type="GO" id="GO:0005829">
    <property type="term" value="C:cytosol"/>
    <property type="evidence" value="ECO:0007669"/>
    <property type="project" value="TreeGrafter"/>
</dbReference>
<dbReference type="Gene3D" id="3.40.50.10440">
    <property type="entry name" value="Dihydroxyacetone kinase, domain 1"/>
    <property type="match status" value="1"/>
</dbReference>
<evidence type="ECO:0000259" key="5">
    <source>
        <dbReference type="PROSITE" id="PS51480"/>
    </source>
</evidence>
<evidence type="ECO:0000313" key="8">
    <source>
        <dbReference type="Proteomes" id="UP000280008"/>
    </source>
</evidence>
<keyword evidence="1" id="KW-0808">Transferase</keyword>
<dbReference type="EMBL" id="RBKS01000001">
    <property type="protein sequence ID" value="RKR76546.1"/>
    <property type="molecule type" value="Genomic_DNA"/>
</dbReference>
<dbReference type="GO" id="GO:0019563">
    <property type="term" value="P:glycerol catabolic process"/>
    <property type="evidence" value="ECO:0007669"/>
    <property type="project" value="TreeGrafter"/>
</dbReference>
<dbReference type="AlphaFoldDB" id="A0A495IMZ6"/>
<dbReference type="Pfam" id="PF02734">
    <property type="entry name" value="Dak2"/>
    <property type="match status" value="1"/>
</dbReference>
<evidence type="ECO:0000313" key="7">
    <source>
        <dbReference type="EMBL" id="RKR76546.1"/>
    </source>
</evidence>
<dbReference type="SUPFAM" id="SSF82549">
    <property type="entry name" value="DAK1/DegV-like"/>
    <property type="match status" value="1"/>
</dbReference>
<proteinExistence type="predicted"/>
<dbReference type="FunFam" id="3.40.50.10440:FF:000001">
    <property type="entry name" value="Dihydroxyacetone kinase, DhaK subunit"/>
    <property type="match status" value="1"/>
</dbReference>
<evidence type="ECO:0000256" key="4">
    <source>
        <dbReference type="ARBA" id="ARBA00022840"/>
    </source>
</evidence>
<dbReference type="FunFam" id="1.25.40.340:FF:000002">
    <property type="entry name" value="Dihydroxyacetone kinase, L subunit"/>
    <property type="match status" value="1"/>
</dbReference>
<keyword evidence="2" id="KW-0547">Nucleotide-binding</keyword>
<dbReference type="Gene3D" id="1.25.40.340">
    <property type="match status" value="1"/>
</dbReference>
<dbReference type="PANTHER" id="PTHR28629">
    <property type="entry name" value="TRIOKINASE/FMN CYCLASE"/>
    <property type="match status" value="1"/>
</dbReference>
<dbReference type="GO" id="GO:0004371">
    <property type="term" value="F:glycerone kinase activity"/>
    <property type="evidence" value="ECO:0007669"/>
    <property type="project" value="InterPro"/>
</dbReference>
<dbReference type="Pfam" id="PF02733">
    <property type="entry name" value="Dak1"/>
    <property type="match status" value="1"/>
</dbReference>
<protein>
    <submittedName>
        <fullName evidence="7">Homodimeric dihydroxyacetone kinase</fullName>
    </submittedName>
</protein>
<feature type="domain" description="DhaL" evidence="5">
    <location>
        <begin position="367"/>
        <end position="570"/>
    </location>
</feature>
<evidence type="ECO:0000259" key="6">
    <source>
        <dbReference type="PROSITE" id="PS51481"/>
    </source>
</evidence>
<dbReference type="SUPFAM" id="SSF101473">
    <property type="entry name" value="DhaL-like"/>
    <property type="match status" value="1"/>
</dbReference>
<dbReference type="PANTHER" id="PTHR28629:SF4">
    <property type="entry name" value="TRIOKINASE_FMN CYCLASE"/>
    <property type="match status" value="1"/>
</dbReference>
<comment type="caution">
    <text evidence="7">The sequence shown here is derived from an EMBL/GenBank/DDBJ whole genome shotgun (WGS) entry which is preliminary data.</text>
</comment>
<keyword evidence="4" id="KW-0067">ATP-binding</keyword>
<dbReference type="PROSITE" id="PS51481">
    <property type="entry name" value="DHAK"/>
    <property type="match status" value="1"/>
</dbReference>
<dbReference type="Gene3D" id="3.30.1180.20">
    <property type="entry name" value="Dihydroxyacetone kinase, domain 2"/>
    <property type="match status" value="1"/>
</dbReference>
<dbReference type="OrthoDB" id="9806345at2"/>
<sequence length="582" mass="58092">MTTLDHDSTTFAARALTGFLAANPSVRAVDGGVARRDALPAGQVAVVTGGGSGHYPAFAGLVGPGLATGAAYGNIFASPSAGQIRRVARATEVGGGVVLAFGNYAGDVLNFGQAAERLRGEGIDVRVIEVTDDVASADASEAAKRRGVAGDLVVFKVLGASAERGDDLDAVEEYGRRANAATFSFGVAFSGCTLPGAAEPLFDVPAGLMSVGLGIHGEPGISEQALPTADELAALLADRLLAERPASAPARCVALLNGLGTFKYEELFVVYGLVAERLAAAGVEVVLPEVGELVTSLDMSGVSLTLAWLDDDLLELWGAPAFSPAFRTGGLGAGIGAQEQVADPATHAASPASPEAHVDTRHSAAVPAAVALLGRTRDMILAAEKEFGRIDAIAGDGDHGIGMARGITAAVAAAHDSAERGSGLGALLADAGEGWAENAGGTSGALWGVALTAVGASLADESDPAITGASARAARAALDAIQRLGKAEVGDKTLVDAFAPLVLSLEAAADAGDDVVDAWSRAAAASADAAAATAQLRPLRGRARPLAEKSLGHPDAGAVSLSRVAGVIADGLPALTATPAHQ</sequence>
<gene>
    <name evidence="7" type="ORF">C8E83_3723</name>
</gene>